<dbReference type="VEuPathDB" id="ToxoDB:BESB_039660"/>
<proteinExistence type="predicted"/>
<organism evidence="3 4">
    <name type="scientific">Besnoitia besnoiti</name>
    <name type="common">Apicomplexan protozoan</name>
    <dbReference type="NCBI Taxonomy" id="94643"/>
    <lineage>
        <taxon>Eukaryota</taxon>
        <taxon>Sar</taxon>
        <taxon>Alveolata</taxon>
        <taxon>Apicomplexa</taxon>
        <taxon>Conoidasida</taxon>
        <taxon>Coccidia</taxon>
        <taxon>Eucoccidiorida</taxon>
        <taxon>Eimeriorina</taxon>
        <taxon>Sarcocystidae</taxon>
        <taxon>Besnoitia</taxon>
    </lineage>
</organism>
<feature type="coiled-coil region" evidence="1">
    <location>
        <begin position="52"/>
        <end position="79"/>
    </location>
</feature>
<feature type="region of interest" description="Disordered" evidence="2">
    <location>
        <begin position="907"/>
        <end position="926"/>
    </location>
</feature>
<evidence type="ECO:0000256" key="1">
    <source>
        <dbReference type="SAM" id="Coils"/>
    </source>
</evidence>
<feature type="compositionally biased region" description="Polar residues" evidence="2">
    <location>
        <begin position="673"/>
        <end position="683"/>
    </location>
</feature>
<dbReference type="GeneID" id="40308947"/>
<accession>A0A2A9MG73</accession>
<dbReference type="RefSeq" id="XP_029221517.1">
    <property type="nucleotide sequence ID" value="XM_029362552.1"/>
</dbReference>
<dbReference type="OrthoDB" id="330480at2759"/>
<dbReference type="AlphaFoldDB" id="A0A2A9MG73"/>
<name>A0A2A9MG73_BESBE</name>
<dbReference type="Proteomes" id="UP000224006">
    <property type="component" value="Chromosome II"/>
</dbReference>
<keyword evidence="1" id="KW-0175">Coiled coil</keyword>
<sequence>MLQVRGPVLASARYEKDEKPGQIEAESSVANVPAVLWPEGRSEEGQQARPSLQALQDEMERCRVANEEMKRAVNDERENYRTTIRDLKLLCLTQDDAEVARAQGRFRQYYGLRQKITERCQCRAAASAESDRFLLDQIITLNAELELALAEKQAHKQKRSLNGLRGQLSHAEDLGASQSAWSSTDGPPQPSDSGLEFRMREELLLSVTSLQQENQRLHEENVQIRRALAARGKTQGPSRETPALVAVRTMRPLLPPTATETETKTSNNAEGRSLIARSTPRRRTCAVTWSRLLRGRQPDDEALCQTKVQQFLERASNAPSTALSHADLAKGLLAVFRNTEEKMKYYRRRNKVLQTKLVKQRLRGAEGRSRGAGEAEIGDEAFSLEWKVGTLEAEIRRLRRLLELSAGASLSLATIHSFFLEQRQLLQRQLESEQADIDALEDQFWAMKEMRLECFAGEADAGDSDPGLSGLLGDCGDGDGAAGTQRGGGARRLPSKIEAMEEAFLAAYEGIWEAAEAFKTRHAQTAARLAQIHAGLVSVERDLKMLDREQRSQIESHMQDLADAGAEVDGGRGVGGKPCYVRQTVWPACADREAQTDNTGIASRRQLYTGEFAVNDSTSTSVTVSIINEEDIVVKLMLEDMEFPPCLYTAVAAIRFPEGSRTGEAAEPATADPASSTQPSPQQGDKAASAQNARRDTRRNVMKRRRLTDETDGKLIANMLEVEYVRGTPCLILKGQQDPATTSQDARPRSSYKEDCVYNDKLAFCFVLPVFGSPLVLLMIQCAKRRYGMLFFHLCMYNSLTGWVKYTSLPSKEVWRRFGYPGDRQLLDALGVLKRRGKVAEAATVSQIMRLFEEAFASDAKAAATAMPAAPIARPFEPEVIVLCGFLTLGEKTEILKEQQIQAAKLRQANQKPKRTDAQRPSLAEARTAVAVSPAQELRSHSLLSLAGPGGSGEEEKLEGASTFLQLKICIDWDCYLDVSCEFEE</sequence>
<feature type="region of interest" description="Disordered" evidence="2">
    <location>
        <begin position="257"/>
        <end position="277"/>
    </location>
</feature>
<feature type="coiled-coil region" evidence="1">
    <location>
        <begin position="200"/>
        <end position="230"/>
    </location>
</feature>
<keyword evidence="4" id="KW-1185">Reference proteome</keyword>
<reference evidence="3 4" key="1">
    <citation type="submission" date="2017-09" db="EMBL/GenBank/DDBJ databases">
        <title>Genome sequencing of Besnoitia besnoiti strain Bb-Ger1.</title>
        <authorList>
            <person name="Schares G."/>
            <person name="Venepally P."/>
            <person name="Lorenzi H.A."/>
        </authorList>
    </citation>
    <scope>NUCLEOTIDE SEQUENCE [LARGE SCALE GENOMIC DNA]</scope>
    <source>
        <strain evidence="3 4">Bb-Ger1</strain>
    </source>
</reference>
<evidence type="ECO:0000313" key="3">
    <source>
        <dbReference type="EMBL" id="PFH37508.1"/>
    </source>
</evidence>
<feature type="region of interest" description="Disordered" evidence="2">
    <location>
        <begin position="661"/>
        <end position="707"/>
    </location>
</feature>
<evidence type="ECO:0000256" key="2">
    <source>
        <dbReference type="SAM" id="MobiDB-lite"/>
    </source>
</evidence>
<evidence type="ECO:0000313" key="4">
    <source>
        <dbReference type="Proteomes" id="UP000224006"/>
    </source>
</evidence>
<protein>
    <submittedName>
        <fullName evidence="3">Uncharacterized protein</fullName>
    </submittedName>
</protein>
<comment type="caution">
    <text evidence="3">The sequence shown here is derived from an EMBL/GenBank/DDBJ whole genome shotgun (WGS) entry which is preliminary data.</text>
</comment>
<feature type="region of interest" description="Disordered" evidence="2">
    <location>
        <begin position="174"/>
        <end position="194"/>
    </location>
</feature>
<feature type="region of interest" description="Disordered" evidence="2">
    <location>
        <begin position="1"/>
        <end position="28"/>
    </location>
</feature>
<gene>
    <name evidence="3" type="ORF">BESB_039660</name>
</gene>
<dbReference type="EMBL" id="NWUJ01000002">
    <property type="protein sequence ID" value="PFH37508.1"/>
    <property type="molecule type" value="Genomic_DNA"/>
</dbReference>
<dbReference type="KEGG" id="bbes:BESB_039660"/>
<feature type="compositionally biased region" description="Polar residues" evidence="2">
    <location>
        <begin position="176"/>
        <end position="186"/>
    </location>
</feature>